<keyword evidence="8" id="KW-1185">Reference proteome</keyword>
<evidence type="ECO:0000313" key="8">
    <source>
        <dbReference type="Proteomes" id="UP001596233"/>
    </source>
</evidence>
<dbReference type="InterPro" id="IPR005311">
    <property type="entry name" value="PBP_dimer"/>
</dbReference>
<feature type="domain" description="Penicillin-binding protein transpeptidase" evidence="5">
    <location>
        <begin position="277"/>
        <end position="595"/>
    </location>
</feature>
<comment type="caution">
    <text evidence="7">The sequence shown here is derived from an EMBL/GenBank/DDBJ whole genome shotgun (WGS) entry which is preliminary data.</text>
</comment>
<dbReference type="RefSeq" id="WP_379230840.1">
    <property type="nucleotide sequence ID" value="NZ_JBHSTE010000001.1"/>
</dbReference>
<dbReference type="EMBL" id="JBHSTE010000001">
    <property type="protein sequence ID" value="MFC6331514.1"/>
    <property type="molecule type" value="Genomic_DNA"/>
</dbReference>
<feature type="transmembrane region" description="Helical" evidence="4">
    <location>
        <begin position="7"/>
        <end position="25"/>
    </location>
</feature>
<dbReference type="InterPro" id="IPR036138">
    <property type="entry name" value="PBP_dimer_sf"/>
</dbReference>
<protein>
    <submittedName>
        <fullName evidence="7">Peptidoglycan D,D-transpeptidase FtsI family protein</fullName>
    </submittedName>
</protein>
<reference evidence="8" key="1">
    <citation type="journal article" date="2019" name="Int. J. Syst. Evol. Microbiol.">
        <title>The Global Catalogue of Microorganisms (GCM) 10K type strain sequencing project: providing services to taxonomists for standard genome sequencing and annotation.</title>
        <authorList>
            <consortium name="The Broad Institute Genomics Platform"/>
            <consortium name="The Broad Institute Genome Sequencing Center for Infectious Disease"/>
            <person name="Wu L."/>
            <person name="Ma J."/>
        </authorList>
    </citation>
    <scope>NUCLEOTIDE SEQUENCE [LARGE SCALE GENOMIC DNA]</scope>
    <source>
        <strain evidence="8">PCU 280</strain>
    </source>
</reference>
<accession>A0ABW1UYG9</accession>
<proteinExistence type="inferred from homology"/>
<evidence type="ECO:0000313" key="7">
    <source>
        <dbReference type="EMBL" id="MFC6331514.1"/>
    </source>
</evidence>
<keyword evidence="4" id="KW-0812">Transmembrane</keyword>
<dbReference type="Gene3D" id="3.90.1310.10">
    <property type="entry name" value="Penicillin-binding protein 2a (Domain 2)"/>
    <property type="match status" value="1"/>
</dbReference>
<feature type="domain" description="Penicillin-binding protein dimerisation" evidence="6">
    <location>
        <begin position="128"/>
        <end position="218"/>
    </location>
</feature>
<gene>
    <name evidence="7" type="ORF">ACFP56_02690</name>
</gene>
<dbReference type="Pfam" id="PF00905">
    <property type="entry name" value="Transpeptidase"/>
    <property type="match status" value="1"/>
</dbReference>
<dbReference type="PANTHER" id="PTHR30627">
    <property type="entry name" value="PEPTIDOGLYCAN D,D-TRANSPEPTIDASE"/>
    <property type="match status" value="1"/>
</dbReference>
<organism evidence="7 8">
    <name type="scientific">Paenibacillus septentrionalis</name>
    <dbReference type="NCBI Taxonomy" id="429342"/>
    <lineage>
        <taxon>Bacteria</taxon>
        <taxon>Bacillati</taxon>
        <taxon>Bacillota</taxon>
        <taxon>Bacilli</taxon>
        <taxon>Bacillales</taxon>
        <taxon>Paenibacillaceae</taxon>
        <taxon>Paenibacillus</taxon>
    </lineage>
</organism>
<evidence type="ECO:0000259" key="6">
    <source>
        <dbReference type="Pfam" id="PF03717"/>
    </source>
</evidence>
<dbReference type="InterPro" id="IPR050515">
    <property type="entry name" value="Beta-lactam/transpept"/>
</dbReference>
<dbReference type="InterPro" id="IPR012338">
    <property type="entry name" value="Beta-lactam/transpept-like"/>
</dbReference>
<keyword evidence="3 4" id="KW-0472">Membrane</keyword>
<evidence type="ECO:0000256" key="2">
    <source>
        <dbReference type="ARBA" id="ARBA00007171"/>
    </source>
</evidence>
<dbReference type="Pfam" id="PF03717">
    <property type="entry name" value="PBP_dimer"/>
    <property type="match status" value="1"/>
</dbReference>
<evidence type="ECO:0000256" key="3">
    <source>
        <dbReference type="ARBA" id="ARBA00023136"/>
    </source>
</evidence>
<dbReference type="InterPro" id="IPR001460">
    <property type="entry name" value="PCN-bd_Tpept"/>
</dbReference>
<evidence type="ECO:0000259" key="5">
    <source>
        <dbReference type="Pfam" id="PF00905"/>
    </source>
</evidence>
<comment type="subcellular location">
    <subcellularLocation>
        <location evidence="1">Membrane</location>
    </subcellularLocation>
</comment>
<dbReference type="SUPFAM" id="SSF56519">
    <property type="entry name" value="Penicillin binding protein dimerisation domain"/>
    <property type="match status" value="1"/>
</dbReference>
<dbReference type="Proteomes" id="UP001596233">
    <property type="component" value="Unassembled WGS sequence"/>
</dbReference>
<evidence type="ECO:0000256" key="1">
    <source>
        <dbReference type="ARBA" id="ARBA00004370"/>
    </source>
</evidence>
<dbReference type="SUPFAM" id="SSF56601">
    <property type="entry name" value="beta-lactamase/transpeptidase-like"/>
    <property type="match status" value="1"/>
</dbReference>
<name>A0ABW1UYG9_9BACL</name>
<keyword evidence="4" id="KW-1133">Transmembrane helix</keyword>
<dbReference type="Gene3D" id="3.40.710.10">
    <property type="entry name" value="DD-peptidase/beta-lactamase superfamily"/>
    <property type="match status" value="1"/>
</dbReference>
<sequence length="611" mass="68414">MIRRAYLIGLTFTIVIVIYLARLFVIQVTPVTMPGTSEYSKYKQHNWKRTAVSQRSKRLQLDDGRAVFFDQHRVPLHTERYTTAAFFPIKHWQEISIGEISELASILKRNAGELSTWLRSLETADFLYDEMELPIKLTEEQCLKLNRLYFEGLELVPYTARNGHHRDYLHVIGFLGEHPEWVEEHYKKEIEQLANWDRNKKIGASGLERSLDRVLQGVGPTYISYTLDGQSRYMSGIGPRVVQPENPYYPMHVITTLDEQLQASLERIIDERGIVEGAVVMLDAHNGDIKAMVSRPALVPGEWNDIDETSWKNHALTAYEPGSVYKIVTAAAALEYGVVTEDESFHCDGEYGKYGLSCWKKGGHGKQTLAEAFANSCNIVFATLAERLTPKQLHDTAASLGVIYPVGWHHDQATAPFSGPIRLLEEEEGGTSVLDQTRHDGGIMAQSGIGQRDVRLTPLQAANMLVTIINGGVQYETRVVSSIEYADGLTAVEMPIHTGHEHRYRIHPSTARRLMTYMEGVTARGTASHLAKGAWPLAGKSGTAQLSGSLAGLNNQWFVGYAPANKPRYTAAVLVRKAKQGTSNQAALLFREVMEEAARHDKLEQQQGKKK</sequence>
<evidence type="ECO:0000256" key="4">
    <source>
        <dbReference type="SAM" id="Phobius"/>
    </source>
</evidence>
<comment type="similarity">
    <text evidence="2">Belongs to the transpeptidase family.</text>
</comment>
<dbReference type="PANTHER" id="PTHR30627:SF24">
    <property type="entry name" value="PENICILLIN-BINDING PROTEIN 4B"/>
    <property type="match status" value="1"/>
</dbReference>